<evidence type="ECO:0000256" key="6">
    <source>
        <dbReference type="ARBA" id="ARBA00023306"/>
    </source>
</evidence>
<evidence type="ECO:0000256" key="3">
    <source>
        <dbReference type="ARBA" id="ARBA00008940"/>
    </source>
</evidence>
<dbReference type="STRING" id="936435.F8QGV6"/>
<feature type="region of interest" description="Disordered" evidence="7">
    <location>
        <begin position="200"/>
        <end position="233"/>
    </location>
</feature>
<dbReference type="Proteomes" id="UP000008063">
    <property type="component" value="Unassembled WGS sequence"/>
</dbReference>
<evidence type="ECO:0000256" key="7">
    <source>
        <dbReference type="SAM" id="MobiDB-lite"/>
    </source>
</evidence>
<comment type="subcellular location">
    <subcellularLocation>
        <location evidence="2">Cytoplasm</location>
    </subcellularLocation>
    <subcellularLocation>
        <location evidence="1">Nucleus</location>
    </subcellularLocation>
</comment>
<dbReference type="GO" id="GO:0005634">
    <property type="term" value="C:nucleus"/>
    <property type="evidence" value="ECO:0007669"/>
    <property type="project" value="UniProtKB-SubCell"/>
</dbReference>
<comment type="similarity">
    <text evidence="3">Belongs to the CCNDBP1 family.</text>
</comment>
<dbReference type="Pfam" id="PF20936">
    <property type="entry name" value="GCIP_C"/>
    <property type="match status" value="1"/>
</dbReference>
<dbReference type="FunCoup" id="F8QGV6">
    <property type="interactions" value="254"/>
</dbReference>
<keyword evidence="4" id="KW-0963">Cytoplasm</keyword>
<dbReference type="OrthoDB" id="41588at2759"/>
<dbReference type="EMBL" id="GL945504">
    <property type="protein sequence ID" value="EGN92438.1"/>
    <property type="molecule type" value="Genomic_DNA"/>
</dbReference>
<feature type="domain" description="Cyclin-D1-binding protein 1-like N-terminal" evidence="8">
    <location>
        <begin position="46"/>
        <end position="199"/>
    </location>
</feature>
<feature type="domain" description="Cyclin-D1-binding protein 1-like C-terminal" evidence="9">
    <location>
        <begin position="212"/>
        <end position="315"/>
    </location>
</feature>
<dbReference type="Pfam" id="PF13324">
    <property type="entry name" value="GCIP_N"/>
    <property type="match status" value="1"/>
</dbReference>
<dbReference type="Gene3D" id="1.20.1420.10">
    <property type="entry name" value="Talin, central domain"/>
    <property type="match status" value="1"/>
</dbReference>
<reference evidence="11" key="1">
    <citation type="journal article" date="2011" name="Science">
        <title>The plant cell wall-decomposing machinery underlies the functional diversity of forest fungi.</title>
        <authorList>
            <person name="Eastwood D.C."/>
            <person name="Floudas D."/>
            <person name="Binder M."/>
            <person name="Majcherczyk A."/>
            <person name="Schneider P."/>
            <person name="Aerts A."/>
            <person name="Asiegbu F.O."/>
            <person name="Baker S.E."/>
            <person name="Barry K."/>
            <person name="Bendiksby M."/>
            <person name="Blumentritt M."/>
            <person name="Coutinho P.M."/>
            <person name="Cullen D."/>
            <person name="de Vries R.P."/>
            <person name="Gathman A."/>
            <person name="Goodell B."/>
            <person name="Henrissat B."/>
            <person name="Ihrmark K."/>
            <person name="Kauserud H."/>
            <person name="Kohler A."/>
            <person name="LaButti K."/>
            <person name="Lapidus A."/>
            <person name="Lavin J.L."/>
            <person name="Lee Y.-H."/>
            <person name="Lindquist E."/>
            <person name="Lilly W."/>
            <person name="Lucas S."/>
            <person name="Morin E."/>
            <person name="Murat C."/>
            <person name="Oguiza J.A."/>
            <person name="Park J."/>
            <person name="Pisabarro A.G."/>
            <person name="Riley R."/>
            <person name="Rosling A."/>
            <person name="Salamov A."/>
            <person name="Schmidt O."/>
            <person name="Schmutz J."/>
            <person name="Skrede I."/>
            <person name="Stenlid J."/>
            <person name="Wiebenga A."/>
            <person name="Xie X."/>
            <person name="Kuees U."/>
            <person name="Hibbett D.S."/>
            <person name="Hoffmeister D."/>
            <person name="Hoegberg N."/>
            <person name="Martin F."/>
            <person name="Grigoriev I.V."/>
            <person name="Watkinson S.C."/>
        </authorList>
    </citation>
    <scope>NUCLEOTIDE SEQUENCE [LARGE SCALE GENOMIC DNA]</scope>
    <source>
        <strain evidence="11">strain S7.3</strain>
    </source>
</reference>
<dbReference type="HOGENOM" id="CLU_059613_0_0_1"/>
<accession>F8QGV6</accession>
<keyword evidence="6" id="KW-0131">Cell cycle</keyword>
<name>F8QGV6_SERL3</name>
<evidence type="ECO:0000256" key="5">
    <source>
        <dbReference type="ARBA" id="ARBA00023242"/>
    </source>
</evidence>
<dbReference type="OMA" id="CTACINQ"/>
<dbReference type="Gene3D" id="1.20.1410.10">
    <property type="entry name" value="I/LWEQ domain"/>
    <property type="match status" value="1"/>
</dbReference>
<evidence type="ECO:0000259" key="8">
    <source>
        <dbReference type="Pfam" id="PF13324"/>
    </source>
</evidence>
<keyword evidence="5" id="KW-0539">Nucleus</keyword>
<keyword evidence="11" id="KW-1185">Reference proteome</keyword>
<dbReference type="AlphaFoldDB" id="F8QGV6"/>
<evidence type="ECO:0000256" key="4">
    <source>
        <dbReference type="ARBA" id="ARBA00022490"/>
    </source>
</evidence>
<dbReference type="PANTHER" id="PTHR15492:SF1">
    <property type="entry name" value="CYCLIN-D1-BINDING PROTEIN 1"/>
    <property type="match status" value="1"/>
</dbReference>
<sequence length="390" mass="42201">MSDKQKAIVSLTFASETCSASLSALSSPDTSNSQPQTTDLSVILKDLDSLLSLIYASTTKISLVLKPSSPTYSASLTPIQDLSKHISRLVHCNNLLSPDIHGLTLSKEVAYLTTTIIESIRALVQTFLNLAAHPSSIASSSQAGEEYLVRTGTVHDLIEKARGPKGIPKDNLTAVRKKWKEDKGPLEDGFREVGEMIEDANQGGSESSGEDDDGWDELGLGSSSGRKMDKDELERTKNVHKILRLTTLLHKRILMDLLSSSSSVPSNVALDALLVQSGALLAASDDLVSTLYVPQNSQTVHEELQSFLDVVKALQTGLQAFFPAAEDLEKQFSKVTIQGVGVTQGSTEQTGDKVKTNKKWFDTCFDQIYKLGATFENALKQNIADSVRGS</sequence>
<evidence type="ECO:0000313" key="11">
    <source>
        <dbReference type="Proteomes" id="UP000008063"/>
    </source>
</evidence>
<dbReference type="GO" id="GO:0005737">
    <property type="term" value="C:cytoplasm"/>
    <property type="evidence" value="ECO:0007669"/>
    <property type="project" value="UniProtKB-SubCell"/>
</dbReference>
<dbReference type="PANTHER" id="PTHR15492">
    <property type="entry name" value="CYCLIN D1-BINDING PROTEIN 1"/>
    <property type="match status" value="1"/>
</dbReference>
<evidence type="ECO:0000259" key="9">
    <source>
        <dbReference type="Pfam" id="PF20936"/>
    </source>
</evidence>
<gene>
    <name evidence="10" type="ORF">SERLA73DRAFT_147152</name>
</gene>
<dbReference type="InParanoid" id="F8QGV6"/>
<organism evidence="11">
    <name type="scientific">Serpula lacrymans var. lacrymans (strain S7.3)</name>
    <name type="common">Dry rot fungus</name>
    <dbReference type="NCBI Taxonomy" id="936435"/>
    <lineage>
        <taxon>Eukaryota</taxon>
        <taxon>Fungi</taxon>
        <taxon>Dikarya</taxon>
        <taxon>Basidiomycota</taxon>
        <taxon>Agaricomycotina</taxon>
        <taxon>Agaricomycetes</taxon>
        <taxon>Agaricomycetidae</taxon>
        <taxon>Boletales</taxon>
        <taxon>Coniophorineae</taxon>
        <taxon>Serpulaceae</taxon>
        <taxon>Serpula</taxon>
    </lineage>
</organism>
<evidence type="ECO:0000313" key="10">
    <source>
        <dbReference type="EMBL" id="EGN92438.1"/>
    </source>
</evidence>
<evidence type="ECO:0000256" key="1">
    <source>
        <dbReference type="ARBA" id="ARBA00004123"/>
    </source>
</evidence>
<dbReference type="InterPro" id="IPR049318">
    <property type="entry name" value="GCIP_C"/>
</dbReference>
<dbReference type="InterPro" id="IPR026907">
    <property type="entry name" value="GCIP-like"/>
</dbReference>
<protein>
    <submittedName>
        <fullName evidence="10">Uncharacterized protein</fullName>
    </submittedName>
</protein>
<evidence type="ECO:0000256" key="2">
    <source>
        <dbReference type="ARBA" id="ARBA00004496"/>
    </source>
</evidence>
<dbReference type="InterPro" id="IPR049317">
    <property type="entry name" value="GCIP-like_N"/>
</dbReference>
<proteinExistence type="inferred from homology"/>